<gene>
    <name evidence="2" type="ORF">Rhal01_01419</name>
</gene>
<feature type="chain" id="PRO_5047245384" evidence="1">
    <location>
        <begin position="43"/>
        <end position="465"/>
    </location>
</feature>
<feature type="signal peptide" evidence="1">
    <location>
        <begin position="1"/>
        <end position="42"/>
    </location>
</feature>
<accession>A0ABP9V0V9</accession>
<keyword evidence="3" id="KW-1185">Reference proteome</keyword>
<organism evidence="2 3">
    <name type="scientific">Rubritalea halochordaticola</name>
    <dbReference type="NCBI Taxonomy" id="714537"/>
    <lineage>
        <taxon>Bacteria</taxon>
        <taxon>Pseudomonadati</taxon>
        <taxon>Verrucomicrobiota</taxon>
        <taxon>Verrucomicrobiia</taxon>
        <taxon>Verrucomicrobiales</taxon>
        <taxon>Rubritaleaceae</taxon>
        <taxon>Rubritalea</taxon>
    </lineage>
</organism>
<protein>
    <submittedName>
        <fullName evidence="2">Uncharacterized protein</fullName>
    </submittedName>
</protein>
<dbReference type="Proteomes" id="UP001424741">
    <property type="component" value="Unassembled WGS sequence"/>
</dbReference>
<evidence type="ECO:0000256" key="1">
    <source>
        <dbReference type="SAM" id="SignalP"/>
    </source>
</evidence>
<keyword evidence="1" id="KW-0732">Signal</keyword>
<dbReference type="EMBL" id="BAABRL010000003">
    <property type="protein sequence ID" value="GAA5495244.1"/>
    <property type="molecule type" value="Genomic_DNA"/>
</dbReference>
<reference evidence="2 3" key="1">
    <citation type="submission" date="2024-02" db="EMBL/GenBank/DDBJ databases">
        <title>Rubritalea halochordaticola NBRC 107102.</title>
        <authorList>
            <person name="Ichikawa N."/>
            <person name="Katano-Makiyama Y."/>
            <person name="Hidaka K."/>
        </authorList>
    </citation>
    <scope>NUCLEOTIDE SEQUENCE [LARGE SCALE GENOMIC DNA]</scope>
    <source>
        <strain evidence="2 3">NBRC 107102</strain>
    </source>
</reference>
<sequence>METKEAYNLKGNNTMNRKGITFLAACQLAAISLLSQVSPVSAATDFILQITPAQAAYDSDLGAWMWTNPESGLYEQATVVQIDVAGPDGVGAETGDIISSLPIDEYGSRFVLFGSGIAPDTNLYNLKEKLVHPYRPQVEIETSSEDQYEGVTRTRADEKYQGKIYITNLVGDTTAPESSRKVLLEVLTSEYEEGRDRISEYGDLKRLVEQIYIVREGDNWYFEDVDTDERVAFSPVTEYKDGISYYTLTCNTLTSLLSEFEYKQKGEEYIRVLGLPNEFEYVVDENGNLKQADWQIIDEEKVQVWPIADASLLAKLADEPFILSGRTLNKFPSLIVDLIDLYPTSKTYVRIYKGPAVENYTGEQIILQEVIANDYDPTNFNTVTPQRETQIIAAESWNHSELEDGQYTVEIITETPFTEQIMDAEGQPVGITTRKLRLIHSTFTLKRTVEYFGNATDSEVKVGTP</sequence>
<evidence type="ECO:0000313" key="3">
    <source>
        <dbReference type="Proteomes" id="UP001424741"/>
    </source>
</evidence>
<name>A0ABP9V0V9_9BACT</name>
<proteinExistence type="predicted"/>
<comment type="caution">
    <text evidence="2">The sequence shown here is derived from an EMBL/GenBank/DDBJ whole genome shotgun (WGS) entry which is preliminary data.</text>
</comment>
<evidence type="ECO:0000313" key="2">
    <source>
        <dbReference type="EMBL" id="GAA5495244.1"/>
    </source>
</evidence>